<evidence type="ECO:0000313" key="2">
    <source>
        <dbReference type="EMBL" id="ESK94430.1"/>
    </source>
</evidence>
<keyword evidence="3" id="KW-1185">Reference proteome</keyword>
<dbReference type="Proteomes" id="UP000017559">
    <property type="component" value="Unassembled WGS sequence"/>
</dbReference>
<dbReference type="AlphaFoldDB" id="V2XPG0"/>
<gene>
    <name evidence="2" type="ORF">Moror_8088</name>
</gene>
<sequence length="177" mass="19357">MIPSDLPESVPDITDTTTATNHHHHQVHSFEERLKSASLPPPGPSHFVARRQLWLSPPDNFVPRPSPPSGTRQKLDALLSTPNAVNNNDVWKGGVEKVWNGLYRGAKLKKRLPLGTVVKIIHCAWVHDDTWPAGAVAPDSDEVLQDASSTDWLLGSHTGAVTQSSGTLWTKDSADIR</sequence>
<dbReference type="HOGENOM" id="CLU_1518265_0_0_1"/>
<reference evidence="2 3" key="1">
    <citation type="journal article" date="2014" name="BMC Genomics">
        <title>Genome and secretome analysis of the hemibiotrophic fungal pathogen, Moniliophthora roreri, which causes frosty pod rot disease of cacao: mechanisms of the biotrophic and necrotrophic phases.</title>
        <authorList>
            <person name="Meinhardt L.W."/>
            <person name="Costa G.G.L."/>
            <person name="Thomazella D.P.T."/>
            <person name="Teixeira P.J.P.L."/>
            <person name="Carazzolle M.F."/>
            <person name="Schuster S.C."/>
            <person name="Carlson J.E."/>
            <person name="Guiltinan M.J."/>
            <person name="Mieczkowski P."/>
            <person name="Farmer A."/>
            <person name="Ramaraj T."/>
            <person name="Crozier J."/>
            <person name="Davis R.E."/>
            <person name="Shao J."/>
            <person name="Melnick R.L."/>
            <person name="Pereira G.A.G."/>
            <person name="Bailey B.A."/>
        </authorList>
    </citation>
    <scope>NUCLEOTIDE SEQUENCE [LARGE SCALE GENOMIC DNA]</scope>
    <source>
        <strain evidence="2 3">MCA 2997</strain>
    </source>
</reference>
<evidence type="ECO:0000256" key="1">
    <source>
        <dbReference type="SAM" id="MobiDB-lite"/>
    </source>
</evidence>
<accession>V2XPG0</accession>
<dbReference type="OrthoDB" id="3366194at2759"/>
<proteinExistence type="predicted"/>
<dbReference type="EMBL" id="AWSO01000135">
    <property type="protein sequence ID" value="ESK94430.1"/>
    <property type="molecule type" value="Genomic_DNA"/>
</dbReference>
<organism evidence="2 3">
    <name type="scientific">Moniliophthora roreri (strain MCA 2997)</name>
    <name type="common">Cocoa frosty pod rot fungus</name>
    <name type="synonym">Crinipellis roreri</name>
    <dbReference type="NCBI Taxonomy" id="1381753"/>
    <lineage>
        <taxon>Eukaryota</taxon>
        <taxon>Fungi</taxon>
        <taxon>Dikarya</taxon>
        <taxon>Basidiomycota</taxon>
        <taxon>Agaricomycotina</taxon>
        <taxon>Agaricomycetes</taxon>
        <taxon>Agaricomycetidae</taxon>
        <taxon>Agaricales</taxon>
        <taxon>Marasmiineae</taxon>
        <taxon>Marasmiaceae</taxon>
        <taxon>Moniliophthora</taxon>
    </lineage>
</organism>
<dbReference type="KEGG" id="mrr:Moror_8088"/>
<feature type="region of interest" description="Disordered" evidence="1">
    <location>
        <begin position="1"/>
        <end position="25"/>
    </location>
</feature>
<evidence type="ECO:0000313" key="3">
    <source>
        <dbReference type="Proteomes" id="UP000017559"/>
    </source>
</evidence>
<protein>
    <submittedName>
        <fullName evidence="2">Uncharacterized protein</fullName>
    </submittedName>
</protein>
<comment type="caution">
    <text evidence="2">The sequence shown here is derived from an EMBL/GenBank/DDBJ whole genome shotgun (WGS) entry which is preliminary data.</text>
</comment>
<name>V2XPG0_MONRO</name>